<dbReference type="Proteomes" id="UP000039865">
    <property type="component" value="Unassembled WGS sequence"/>
</dbReference>
<accession>A0A078ATS0</accession>
<keyword evidence="4" id="KW-0378">Hydrolase</keyword>
<evidence type="ECO:0000259" key="6">
    <source>
        <dbReference type="Pfam" id="PF24708"/>
    </source>
</evidence>
<dbReference type="Gene3D" id="3.40.50.1820">
    <property type="entry name" value="alpha/beta hydrolase"/>
    <property type="match status" value="1"/>
</dbReference>
<comment type="subcellular location">
    <subcellularLocation>
        <location evidence="1">Secreted</location>
    </subcellularLocation>
</comment>
<protein>
    <recommendedName>
        <fullName evidence="6">Lipase-like C-terminal domain-containing protein</fullName>
    </recommendedName>
</protein>
<dbReference type="GO" id="GO:0006629">
    <property type="term" value="P:lipid metabolic process"/>
    <property type="evidence" value="ECO:0007669"/>
    <property type="project" value="UniProtKB-KW"/>
</dbReference>
<dbReference type="EMBL" id="CCKQ01013925">
    <property type="protein sequence ID" value="CDW85644.1"/>
    <property type="molecule type" value="Genomic_DNA"/>
</dbReference>
<gene>
    <name evidence="7" type="primary">Contig16003.g17055</name>
    <name evidence="7" type="ORF">STYLEM_14726</name>
</gene>
<dbReference type="PANTHER" id="PTHR34043:SF3">
    <property type="entry name" value="ALPHA_BETA-HYDROLASES SUPERFAMILY PROTEIN"/>
    <property type="match status" value="1"/>
</dbReference>
<dbReference type="Pfam" id="PF24708">
    <property type="entry name" value="Lip_C"/>
    <property type="match status" value="1"/>
</dbReference>
<evidence type="ECO:0000256" key="5">
    <source>
        <dbReference type="ARBA" id="ARBA00023098"/>
    </source>
</evidence>
<evidence type="ECO:0000256" key="2">
    <source>
        <dbReference type="ARBA" id="ARBA00022525"/>
    </source>
</evidence>
<dbReference type="AlphaFoldDB" id="A0A078ATS0"/>
<name>A0A078ATS0_STYLE</name>
<dbReference type="GO" id="GO:0005576">
    <property type="term" value="C:extracellular region"/>
    <property type="evidence" value="ECO:0007669"/>
    <property type="project" value="UniProtKB-SubCell"/>
</dbReference>
<evidence type="ECO:0000313" key="8">
    <source>
        <dbReference type="Proteomes" id="UP000039865"/>
    </source>
</evidence>
<evidence type="ECO:0000256" key="1">
    <source>
        <dbReference type="ARBA" id="ARBA00004613"/>
    </source>
</evidence>
<evidence type="ECO:0000256" key="4">
    <source>
        <dbReference type="ARBA" id="ARBA00022801"/>
    </source>
</evidence>
<keyword evidence="8" id="KW-1185">Reference proteome</keyword>
<dbReference type="GO" id="GO:0016787">
    <property type="term" value="F:hydrolase activity"/>
    <property type="evidence" value="ECO:0007669"/>
    <property type="project" value="UniProtKB-KW"/>
</dbReference>
<sequence length="614" mass="72394">MLDDIIDNMDPKTKEVLQGLALGVGNSLLLLYIQYQSKKNQMIKESFNNPDAWRNDYPIILVHGYCGCTMDENWILGGYFHYAFSYAARYLNLDHDLHPQYLQNVFEADVSPIGSVHDRACELYQQIVGKFKMEEICQKRNISMAEAVYGKQHVDEHHQSQFYKIRYLKTQDPISMQMFAFPNGIPGWKETKDQRIHFVGHSMGAITIRYLQYLLKTGYFDQIEGTPIRDRSDIVASLTCLSGANNGTLVVNNCGLQYDRELSNWVMNKNAVMMRAFKMHVFCQNFFNSQNFQQEKIKKVLKQKNGDKVYQLNFQLHYLVLYDLNVEMWDWNRRTNESLYSYWKRLQEDTFQVQSKDLSFVDLNPAGMIQLNTIVQSNPNTYYFSITNGYRDNNTIKSREILRIHKKITDQALGYKIDMDEEIALNKTKMNQYNKKEKSWWDQINNSVGVFIKYLSNPIFSHLSFFYETQTQVDALQRHLSNYFNPNMNNVDAADYVNKDWTEDNDFAIARKSSEFPRMTNDYHSLLDQYNKPWGHIGDPQIMDFIENPIFQKDYLRPGVWYFGGVPRSDHLDFCGIPPKLHPIRTLLGREYRIKIWRNIYSRLKMLKFDEIKA</sequence>
<feature type="domain" description="Lipase-like C-terminal" evidence="6">
    <location>
        <begin position="55"/>
        <end position="249"/>
    </location>
</feature>
<keyword evidence="3" id="KW-0732">Signal</keyword>
<organism evidence="7 8">
    <name type="scientific">Stylonychia lemnae</name>
    <name type="common">Ciliate</name>
    <dbReference type="NCBI Taxonomy" id="5949"/>
    <lineage>
        <taxon>Eukaryota</taxon>
        <taxon>Sar</taxon>
        <taxon>Alveolata</taxon>
        <taxon>Ciliophora</taxon>
        <taxon>Intramacronucleata</taxon>
        <taxon>Spirotrichea</taxon>
        <taxon>Stichotrichia</taxon>
        <taxon>Sporadotrichida</taxon>
        <taxon>Oxytrichidae</taxon>
        <taxon>Stylonychinae</taxon>
        <taxon>Stylonychia</taxon>
    </lineage>
</organism>
<keyword evidence="2" id="KW-0964">Secreted</keyword>
<reference evidence="7 8" key="1">
    <citation type="submission" date="2014-06" db="EMBL/GenBank/DDBJ databases">
        <authorList>
            <person name="Swart Estienne"/>
        </authorList>
    </citation>
    <scope>NUCLEOTIDE SEQUENCE [LARGE SCALE GENOMIC DNA]</scope>
    <source>
        <strain evidence="7 8">130c</strain>
    </source>
</reference>
<dbReference type="InterPro" id="IPR029058">
    <property type="entry name" value="AB_hydrolase_fold"/>
</dbReference>
<dbReference type="InParanoid" id="A0A078ATS0"/>
<dbReference type="InterPro" id="IPR056304">
    <property type="entry name" value="Lip-like_C"/>
</dbReference>
<proteinExistence type="predicted"/>
<keyword evidence="5" id="KW-0443">Lipid metabolism</keyword>
<dbReference type="SUPFAM" id="SSF53474">
    <property type="entry name" value="alpha/beta-Hydrolases"/>
    <property type="match status" value="2"/>
</dbReference>
<evidence type="ECO:0000256" key="3">
    <source>
        <dbReference type="ARBA" id="ARBA00022729"/>
    </source>
</evidence>
<evidence type="ECO:0000313" key="7">
    <source>
        <dbReference type="EMBL" id="CDW85644.1"/>
    </source>
</evidence>
<dbReference type="OrthoDB" id="206848at2759"/>
<dbReference type="PANTHER" id="PTHR34043">
    <property type="entry name" value="ALPHA/BETA-HYDROLASES SUPERFAMILY PROTEIN"/>
    <property type="match status" value="1"/>
</dbReference>